<dbReference type="Gene3D" id="1.10.287.90">
    <property type="match status" value="1"/>
</dbReference>
<reference evidence="22" key="1">
    <citation type="journal article" date="2020" name="Parasit. Vectors">
        <title>Variation of mitochondrial minichromosome composition in Hoplopleura lice (Phthiraptera: Hoplopleuridae) from rats.</title>
        <authorList>
            <person name="Fu Y.T."/>
            <person name="Nie Y."/>
            <person name="Duan D.Y."/>
            <person name="Liu G.H."/>
        </authorList>
    </citation>
    <scope>NUCLEOTIDE SEQUENCE</scope>
    <source>
        <strain evidence="22">Chongqing</strain>
    </source>
</reference>
<comment type="catalytic activity">
    <reaction evidence="17">
        <text>4 Fe(II)-[cytochrome c] + O2 + 8 H(+)(in) = 4 Fe(III)-[cytochrome c] + 2 H2O + 4 H(+)(out)</text>
        <dbReference type="Rhea" id="RHEA:11436"/>
        <dbReference type="Rhea" id="RHEA-COMP:10350"/>
        <dbReference type="Rhea" id="RHEA-COMP:14399"/>
        <dbReference type="ChEBI" id="CHEBI:15377"/>
        <dbReference type="ChEBI" id="CHEBI:15378"/>
        <dbReference type="ChEBI" id="CHEBI:15379"/>
        <dbReference type="ChEBI" id="CHEBI:29033"/>
        <dbReference type="ChEBI" id="CHEBI:29034"/>
        <dbReference type="EC" id="7.1.1.9"/>
    </reaction>
    <physiologicalReaction direction="left-to-right" evidence="17">
        <dbReference type="Rhea" id="RHEA:11437"/>
    </physiologicalReaction>
</comment>
<dbReference type="PROSITE" id="PS50857">
    <property type="entry name" value="COX2_CUA"/>
    <property type="match status" value="1"/>
</dbReference>
<evidence type="ECO:0000256" key="9">
    <source>
        <dbReference type="ARBA" id="ARBA00022792"/>
    </source>
</evidence>
<keyword evidence="6 18" id="KW-0679">Respiratory chain</keyword>
<dbReference type="NCBIfam" id="TIGR02866">
    <property type="entry name" value="CoxB"/>
    <property type="match status" value="1"/>
</dbReference>
<dbReference type="InterPro" id="IPR014222">
    <property type="entry name" value="Cyt_c_oxidase_su2"/>
</dbReference>
<keyword evidence="11" id="KW-1278">Translocase</keyword>
<geneLocation type="mitochondrion" evidence="22"/>
<evidence type="ECO:0000256" key="7">
    <source>
        <dbReference type="ARBA" id="ARBA00022692"/>
    </source>
</evidence>
<accession>A0A7S8WWA8</accession>
<dbReference type="GO" id="GO:0016491">
    <property type="term" value="F:oxidoreductase activity"/>
    <property type="evidence" value="ECO:0007669"/>
    <property type="project" value="InterPro"/>
</dbReference>
<evidence type="ECO:0000256" key="2">
    <source>
        <dbReference type="ARBA" id="ARBA00007866"/>
    </source>
</evidence>
<comment type="subunit">
    <text evidence="3">Component of the cytochrome c oxidase (complex IV, CIV), a multisubunit enzyme composed of a catalytic core of 3 subunits and several supernumerary subunits. The complex exists as a monomer or a dimer and forms supercomplexes (SCs) in the inner mitochondrial membrane with ubiquinol-cytochrome c oxidoreductase (cytochrome b-c1 complex, complex III, CIII).</text>
</comment>
<organism evidence="22">
    <name type="scientific">Hoplopleura sp</name>
    <dbReference type="NCBI Taxonomy" id="2782173"/>
    <lineage>
        <taxon>Eukaryota</taxon>
        <taxon>Metazoa</taxon>
        <taxon>Ecdysozoa</taxon>
        <taxon>Arthropoda</taxon>
        <taxon>Hexapoda</taxon>
        <taxon>Insecta</taxon>
        <taxon>Pterygota</taxon>
        <taxon>Neoptera</taxon>
        <taxon>Paraneoptera</taxon>
        <taxon>Psocodea</taxon>
        <taxon>Troctomorpha</taxon>
        <taxon>Phthiraptera</taxon>
        <taxon>Anoplura</taxon>
        <taxon>Hoplopleuridae</taxon>
        <taxon>Hoplopleura</taxon>
    </lineage>
</organism>
<dbReference type="InterPro" id="IPR011759">
    <property type="entry name" value="Cyt_c_oxidase_su2_TM_dom"/>
</dbReference>
<keyword evidence="15 18" id="KW-0496">Mitochondrion</keyword>
<evidence type="ECO:0000256" key="3">
    <source>
        <dbReference type="ARBA" id="ARBA00011164"/>
    </source>
</evidence>
<dbReference type="InterPro" id="IPR036257">
    <property type="entry name" value="Cyt_c_oxidase_su2_TM_sf"/>
</dbReference>
<keyword evidence="13 19" id="KW-1133">Transmembrane helix</keyword>
<evidence type="ECO:0000256" key="18">
    <source>
        <dbReference type="RuleBase" id="RU000457"/>
    </source>
</evidence>
<keyword evidence="9 18" id="KW-0999">Mitochondrion inner membrane</keyword>
<evidence type="ECO:0000313" key="22">
    <source>
        <dbReference type="EMBL" id="QPF24307.1"/>
    </source>
</evidence>
<evidence type="ECO:0000256" key="19">
    <source>
        <dbReference type="SAM" id="Phobius"/>
    </source>
</evidence>
<dbReference type="PRINTS" id="PR01166">
    <property type="entry name" value="CYCOXIDASEII"/>
</dbReference>
<proteinExistence type="inferred from homology"/>
<comment type="subcellular location">
    <subcellularLocation>
        <location evidence="1 18">Mitochondrion inner membrane</location>
        <topology evidence="1 18">Multi-pass membrane protein</topology>
    </subcellularLocation>
</comment>
<dbReference type="PROSITE" id="PS00078">
    <property type="entry name" value="COX2"/>
    <property type="match status" value="1"/>
</dbReference>
<dbReference type="GO" id="GO:0004129">
    <property type="term" value="F:cytochrome-c oxidase activity"/>
    <property type="evidence" value="ECO:0007669"/>
    <property type="project" value="UniProtKB-EC"/>
</dbReference>
<comment type="similarity">
    <text evidence="2 18">Belongs to the cytochrome c oxidase subunit 2 family.</text>
</comment>
<dbReference type="GO" id="GO:0005743">
    <property type="term" value="C:mitochondrial inner membrane"/>
    <property type="evidence" value="ECO:0007669"/>
    <property type="project" value="UniProtKB-SubCell"/>
</dbReference>
<name>A0A7S8WWA8_9NEOP</name>
<protein>
    <recommendedName>
        <fullName evidence="4 18">Cytochrome c oxidase subunit 2</fullName>
    </recommendedName>
</protein>
<keyword evidence="7 18" id="KW-0812">Transmembrane</keyword>
<dbReference type="InterPro" id="IPR045187">
    <property type="entry name" value="CcO_II"/>
</dbReference>
<dbReference type="FunFam" id="2.60.40.420:FF:000001">
    <property type="entry name" value="Cytochrome c oxidase subunit 2"/>
    <property type="match status" value="1"/>
</dbReference>
<keyword evidence="16 18" id="KW-0472">Membrane</keyword>
<dbReference type="EMBL" id="MT792487">
    <property type="protein sequence ID" value="QPF24307.1"/>
    <property type="molecule type" value="Genomic_DNA"/>
</dbReference>
<dbReference type="GO" id="GO:0042773">
    <property type="term" value="P:ATP synthesis coupled electron transport"/>
    <property type="evidence" value="ECO:0007669"/>
    <property type="project" value="TreeGrafter"/>
</dbReference>
<feature type="domain" description="Cytochrome oxidase subunit II copper A binding" evidence="20">
    <location>
        <begin position="92"/>
        <end position="222"/>
    </location>
</feature>
<feature type="domain" description="Cytochrome oxidase subunit II transmembrane region profile" evidence="21">
    <location>
        <begin position="1"/>
        <end position="91"/>
    </location>
</feature>
<dbReference type="PROSITE" id="PS50999">
    <property type="entry name" value="COX2_TM"/>
    <property type="match status" value="1"/>
</dbReference>
<comment type="function">
    <text evidence="18">Component of the cytochrome c oxidase, the last enzyme in the mitochondrial electron transport chain which drives oxidative phosphorylation. The respiratory chain contains 3 multisubunit complexes succinate dehydrogenase (complex II, CII), ubiquinol-cytochrome c oxidoreductase (cytochrome b-c1 complex, complex III, CIII) and cytochrome c oxidase (complex IV, CIV), that cooperate to transfer electrons derived from NADH and succinate to molecular oxygen, creating an electrochemical gradient over the inner membrane that drives transmembrane transport and the ATP synthase. Cytochrome c oxidase is the component of the respiratory chain that catalyzes the reduction of oxygen to water. Electrons originating from reduced cytochrome c in the intermembrane space (IMS) are transferred via the dinuclear copper A center (CU(A)) of subunit 2 and heme A of subunit 1 to the active site in subunit 1, a binuclear center (BNC) formed by heme A3 and copper B (CU(B)). The BNC reduces molecular oxygen to 2 water molecules using 4 electrons from cytochrome c in the IMS and 4 protons from the mitochondrial matrix.</text>
</comment>
<keyword evidence="8 18" id="KW-0479">Metal-binding</keyword>
<evidence type="ECO:0000256" key="13">
    <source>
        <dbReference type="ARBA" id="ARBA00022989"/>
    </source>
</evidence>
<dbReference type="SUPFAM" id="SSF81464">
    <property type="entry name" value="Cytochrome c oxidase subunit II-like, transmembrane region"/>
    <property type="match status" value="1"/>
</dbReference>
<feature type="transmembrane region" description="Helical" evidence="19">
    <location>
        <begin position="26"/>
        <end position="48"/>
    </location>
</feature>
<comment type="cofactor">
    <cofactor evidence="18">
        <name>Cu cation</name>
        <dbReference type="ChEBI" id="CHEBI:23378"/>
    </cofactor>
    <text evidence="18">Binds a copper A center.</text>
</comment>
<reference evidence="22" key="2">
    <citation type="submission" date="2020-07" db="EMBL/GenBank/DDBJ databases">
        <authorList>
            <person name="Fu Y.-T."/>
            <person name="Nie Y."/>
            <person name="Duan D.-Y."/>
            <person name="Liu G.-H."/>
        </authorList>
    </citation>
    <scope>NUCLEOTIDE SEQUENCE</scope>
    <source>
        <strain evidence="22">Chongqing</strain>
    </source>
</reference>
<dbReference type="Pfam" id="PF00116">
    <property type="entry name" value="COX2"/>
    <property type="match status" value="1"/>
</dbReference>
<dbReference type="PANTHER" id="PTHR22888:SF9">
    <property type="entry name" value="CYTOCHROME C OXIDASE SUBUNIT 2"/>
    <property type="match status" value="1"/>
</dbReference>
<evidence type="ECO:0000256" key="10">
    <source>
        <dbReference type="ARBA" id="ARBA00022842"/>
    </source>
</evidence>
<evidence type="ECO:0000256" key="6">
    <source>
        <dbReference type="ARBA" id="ARBA00022660"/>
    </source>
</evidence>
<keyword evidence="12 18" id="KW-0249">Electron transport</keyword>
<dbReference type="InterPro" id="IPR001505">
    <property type="entry name" value="Copper_CuA"/>
</dbReference>
<dbReference type="SUPFAM" id="SSF49503">
    <property type="entry name" value="Cupredoxins"/>
    <property type="match status" value="1"/>
</dbReference>
<evidence type="ECO:0000256" key="14">
    <source>
        <dbReference type="ARBA" id="ARBA00023008"/>
    </source>
</evidence>
<dbReference type="AlphaFoldDB" id="A0A7S8WWA8"/>
<dbReference type="GO" id="GO:0005507">
    <property type="term" value="F:copper ion binding"/>
    <property type="evidence" value="ECO:0007669"/>
    <property type="project" value="InterPro"/>
</dbReference>
<evidence type="ECO:0000256" key="16">
    <source>
        <dbReference type="ARBA" id="ARBA00023136"/>
    </source>
</evidence>
<evidence type="ECO:0000256" key="8">
    <source>
        <dbReference type="ARBA" id="ARBA00022723"/>
    </source>
</evidence>
<evidence type="ECO:0000259" key="20">
    <source>
        <dbReference type="PROSITE" id="PS50857"/>
    </source>
</evidence>
<evidence type="ECO:0000256" key="1">
    <source>
        <dbReference type="ARBA" id="ARBA00004448"/>
    </source>
</evidence>
<keyword evidence="14 18" id="KW-0186">Copper</keyword>
<dbReference type="InterPro" id="IPR008972">
    <property type="entry name" value="Cupredoxin"/>
</dbReference>
<evidence type="ECO:0000256" key="5">
    <source>
        <dbReference type="ARBA" id="ARBA00022448"/>
    </source>
</evidence>
<evidence type="ECO:0000256" key="12">
    <source>
        <dbReference type="ARBA" id="ARBA00022982"/>
    </source>
</evidence>
<keyword evidence="5 18" id="KW-0813">Transport</keyword>
<gene>
    <name evidence="22" type="primary">cox2</name>
</gene>
<feature type="transmembrane region" description="Helical" evidence="19">
    <location>
        <begin position="60"/>
        <end position="81"/>
    </location>
</feature>
<dbReference type="PANTHER" id="PTHR22888">
    <property type="entry name" value="CYTOCHROME C OXIDASE, SUBUNIT II"/>
    <property type="match status" value="1"/>
</dbReference>
<evidence type="ECO:0000259" key="21">
    <source>
        <dbReference type="PROSITE" id="PS50999"/>
    </source>
</evidence>
<evidence type="ECO:0000256" key="11">
    <source>
        <dbReference type="ARBA" id="ARBA00022967"/>
    </source>
</evidence>
<evidence type="ECO:0000256" key="15">
    <source>
        <dbReference type="ARBA" id="ARBA00023128"/>
    </source>
</evidence>
<dbReference type="Pfam" id="PF02790">
    <property type="entry name" value="COX2_TM"/>
    <property type="match status" value="1"/>
</dbReference>
<evidence type="ECO:0000256" key="17">
    <source>
        <dbReference type="ARBA" id="ARBA00049512"/>
    </source>
</evidence>
<dbReference type="InterPro" id="IPR002429">
    <property type="entry name" value="CcO_II-like_C"/>
</dbReference>
<sequence length="228" mass="25725">MSVWNQVSLHNGCSSSMLYMEEVYDWVMVTVTMTVAMIMFLVLNVLTMTPCNLSYLSNELLEFTWVSIPSLILFVLAIPSLHCLYMLEETYGPVVTVKVIGHQWYWSYEYSDTIEVSFDSYLSPQSSSVNRLLEVDNSVCIPIGAETRVLISSSDVLHSWALPTLGMKVDAIPGRINQALVYPKKVGTYYGQCSEMCGAMHSFMPIRVMVLPSSKFILWLTAVNQFPV</sequence>
<evidence type="ECO:0000256" key="4">
    <source>
        <dbReference type="ARBA" id="ARBA00015946"/>
    </source>
</evidence>
<keyword evidence="10" id="KW-0460">Magnesium</keyword>
<dbReference type="Gene3D" id="2.60.40.420">
    <property type="entry name" value="Cupredoxins - blue copper proteins"/>
    <property type="match status" value="1"/>
</dbReference>